<comment type="subcellular location">
    <subcellularLocation>
        <location evidence="1 14">Mitochondrion inner membrane</location>
        <topology evidence="1 14">Single-pass membrane protein</topology>
        <orientation evidence="1 14">Matrix side</orientation>
    </subcellularLocation>
</comment>
<name>A0A6F9DLC9_9ASCI</name>
<dbReference type="Pfam" id="PF06212">
    <property type="entry name" value="GRIM-19"/>
    <property type="match status" value="1"/>
</dbReference>
<dbReference type="PANTHER" id="PTHR12966:SF0">
    <property type="entry name" value="NADH DEHYDROGENASE [UBIQUINONE] 1 ALPHA SUBCOMPLEX SUBUNIT 13"/>
    <property type="match status" value="1"/>
</dbReference>
<dbReference type="GO" id="GO:0005743">
    <property type="term" value="C:mitochondrial inner membrane"/>
    <property type="evidence" value="ECO:0007669"/>
    <property type="project" value="UniProtKB-SubCell"/>
</dbReference>
<keyword evidence="5 14" id="KW-0679">Respiratory chain</keyword>
<evidence type="ECO:0000256" key="1">
    <source>
        <dbReference type="ARBA" id="ARBA00004298"/>
    </source>
</evidence>
<evidence type="ECO:0000256" key="14">
    <source>
        <dbReference type="RuleBase" id="RU368034"/>
    </source>
</evidence>
<organism evidence="15">
    <name type="scientific">Phallusia mammillata</name>
    <dbReference type="NCBI Taxonomy" id="59560"/>
    <lineage>
        <taxon>Eukaryota</taxon>
        <taxon>Metazoa</taxon>
        <taxon>Chordata</taxon>
        <taxon>Tunicata</taxon>
        <taxon>Ascidiacea</taxon>
        <taxon>Phlebobranchia</taxon>
        <taxon>Ascidiidae</taxon>
        <taxon>Phallusia</taxon>
    </lineage>
</organism>
<accession>A0A6F9DLC9</accession>
<keyword evidence="9 14" id="KW-1133">Transmembrane helix</keyword>
<evidence type="ECO:0000256" key="12">
    <source>
        <dbReference type="ARBA" id="ARBA00045908"/>
    </source>
</evidence>
<evidence type="ECO:0000256" key="6">
    <source>
        <dbReference type="ARBA" id="ARBA00022692"/>
    </source>
</evidence>
<evidence type="ECO:0000256" key="13">
    <source>
        <dbReference type="ARBA" id="ARBA00046797"/>
    </source>
</evidence>
<comment type="similarity">
    <text evidence="2 14">Belongs to the complex I NDUFA13 subunit family.</text>
</comment>
<reference evidence="15" key="1">
    <citation type="submission" date="2020-04" db="EMBL/GenBank/DDBJ databases">
        <authorList>
            <person name="Neveu A P."/>
        </authorList>
    </citation>
    <scope>NUCLEOTIDE SEQUENCE</scope>
    <source>
        <tissue evidence="15">Whole embryo</tissue>
    </source>
</reference>
<comment type="function">
    <text evidence="12">Accessory subunit of the mitochondrial membrane respiratory chain NADH dehydrogenase (Complex I), that is believed not to be involved in catalysis. Complex I functions in the transfer of electrons from NADH to the respiratory chain. The immediate electron acceptor for the enzyme is believed to be ubiquinone. Involved in the interferon/all-trans-retinoic acid (IFN/RA) induced cell death. This apoptotic activity is inhibited by interaction with viral IRF1. Prevents the transactivation of STAT3 target genes. May play a role in CARD15-mediated innate mucosal responses and serve to regulate intestinal epithelial cell responses to microbes.</text>
</comment>
<keyword evidence="10 14" id="KW-0496">Mitochondrion</keyword>
<evidence type="ECO:0000256" key="7">
    <source>
        <dbReference type="ARBA" id="ARBA00022792"/>
    </source>
</evidence>
<keyword evidence="6 14" id="KW-0812">Transmembrane</keyword>
<keyword evidence="7 14" id="KW-0999">Mitochondrion inner membrane</keyword>
<sequence length="154" mass="17508">MSTGWSDIKYRQDMPPPGGYGSIPYKRNLPVRGPSGYMMFGLVTAITLSGFRLHLRQRQLCRDEMKESLSAEKLLIPLMDAEKDRHDLKIIKETVESEALNIVGTGYVPDHKAGDRAVENYIKRYTFPKLQITDTFMPSVYFSYQLSTVPKCGP</sequence>
<evidence type="ECO:0000256" key="5">
    <source>
        <dbReference type="ARBA" id="ARBA00022660"/>
    </source>
</evidence>
<evidence type="ECO:0000256" key="10">
    <source>
        <dbReference type="ARBA" id="ARBA00023128"/>
    </source>
</evidence>
<dbReference type="PANTHER" id="PTHR12966">
    <property type="entry name" value="NADH DEHYDROGENASE UBIQUINONE 1 ALPHA SUBCOMPLEX SUBUNIT 13"/>
    <property type="match status" value="1"/>
</dbReference>
<evidence type="ECO:0000256" key="8">
    <source>
        <dbReference type="ARBA" id="ARBA00022982"/>
    </source>
</evidence>
<keyword evidence="15" id="KW-0830">Ubiquinone</keyword>
<proteinExistence type="evidence at transcript level"/>
<comment type="function">
    <text evidence="14">Complex I functions in the transfer of electrons from NADH to the respiratory chain. Accessory subunit of the mitochondrial membrane respiratory chain NADH dehydrogenase (Complex I), that is believed not to be involved in catalysis.</text>
</comment>
<gene>
    <name evidence="15" type="primary">Ndufa13</name>
</gene>
<keyword evidence="4 14" id="KW-0813">Transport</keyword>
<dbReference type="EMBL" id="LR788385">
    <property type="protein sequence ID" value="CAB3264247.1"/>
    <property type="molecule type" value="mRNA"/>
</dbReference>
<keyword evidence="8 14" id="KW-0249">Electron transport</keyword>
<evidence type="ECO:0000256" key="2">
    <source>
        <dbReference type="ARBA" id="ARBA00007312"/>
    </source>
</evidence>
<keyword evidence="11 14" id="KW-0472">Membrane</keyword>
<evidence type="ECO:0000256" key="9">
    <source>
        <dbReference type="ARBA" id="ARBA00022989"/>
    </source>
</evidence>
<evidence type="ECO:0000256" key="4">
    <source>
        <dbReference type="ARBA" id="ARBA00022448"/>
    </source>
</evidence>
<dbReference type="AlphaFoldDB" id="A0A6F9DLC9"/>
<protein>
    <recommendedName>
        <fullName evidence="3 14">NADH dehydrogenase [ubiquinone] 1 alpha subcomplex subunit 13</fullName>
    </recommendedName>
</protein>
<evidence type="ECO:0000313" key="15">
    <source>
        <dbReference type="EMBL" id="CAB3264247.1"/>
    </source>
</evidence>
<dbReference type="InterPro" id="IPR009346">
    <property type="entry name" value="GRIM-19"/>
</dbReference>
<feature type="transmembrane region" description="Helical" evidence="14">
    <location>
        <begin position="36"/>
        <end position="55"/>
    </location>
</feature>
<comment type="subunit">
    <text evidence="13">Complex I is composed of 45 different subunits. Interacts with CARD15, but not with CARD4. Interacts with STAT3, but not with STAT1, STAT2 and STAT5A. Interacts with OLFM4.</text>
</comment>
<dbReference type="GO" id="GO:0045271">
    <property type="term" value="C:respiratory chain complex I"/>
    <property type="evidence" value="ECO:0007669"/>
    <property type="project" value="UniProtKB-UniRule"/>
</dbReference>
<evidence type="ECO:0000256" key="11">
    <source>
        <dbReference type="ARBA" id="ARBA00023136"/>
    </source>
</evidence>
<evidence type="ECO:0000256" key="3">
    <source>
        <dbReference type="ARBA" id="ARBA00018192"/>
    </source>
</evidence>